<feature type="compositionally biased region" description="Low complexity" evidence="1">
    <location>
        <begin position="237"/>
        <end position="252"/>
    </location>
</feature>
<dbReference type="CDD" id="cd22896">
    <property type="entry name" value="periphilin-like"/>
    <property type="match status" value="1"/>
</dbReference>
<dbReference type="Proteomes" id="UP000265180">
    <property type="component" value="Chromosome 6"/>
</dbReference>
<reference evidence="3" key="3">
    <citation type="submission" date="2025-08" db="UniProtKB">
        <authorList>
            <consortium name="Ensembl"/>
        </authorList>
    </citation>
    <scope>IDENTIFICATION</scope>
    <source>
        <strain evidence="3">HNI</strain>
    </source>
</reference>
<accession>A0A3P9MHS8</accession>
<dbReference type="GO" id="GO:0045892">
    <property type="term" value="P:negative regulation of DNA-templated transcription"/>
    <property type="evidence" value="ECO:0007669"/>
    <property type="project" value="InterPro"/>
</dbReference>
<evidence type="ECO:0000256" key="1">
    <source>
        <dbReference type="SAM" id="MobiDB-lite"/>
    </source>
</evidence>
<feature type="region of interest" description="Disordered" evidence="1">
    <location>
        <begin position="135"/>
        <end position="259"/>
    </location>
</feature>
<dbReference type="Pfam" id="PF25234">
    <property type="entry name" value="Periphilin_C"/>
    <property type="match status" value="1"/>
</dbReference>
<evidence type="ECO:0000313" key="4">
    <source>
        <dbReference type="Proteomes" id="UP000265180"/>
    </source>
</evidence>
<feature type="compositionally biased region" description="Low complexity" evidence="1">
    <location>
        <begin position="204"/>
        <end position="230"/>
    </location>
</feature>
<evidence type="ECO:0000313" key="3">
    <source>
        <dbReference type="Ensembl" id="ENSORLP00020032391.1"/>
    </source>
</evidence>
<dbReference type="PANTHER" id="PTHR15836">
    <property type="entry name" value="PERIPHILIN 1"/>
    <property type="match status" value="1"/>
</dbReference>
<protein>
    <recommendedName>
        <fullName evidence="2">Periphilin-1 C-terminal domain-containing protein</fullName>
    </recommendedName>
</protein>
<feature type="compositionally biased region" description="Basic and acidic residues" evidence="1">
    <location>
        <begin position="157"/>
        <end position="166"/>
    </location>
</feature>
<dbReference type="InterPro" id="IPR057603">
    <property type="entry name" value="Periphilin-1_C"/>
</dbReference>
<dbReference type="InterPro" id="IPR028851">
    <property type="entry name" value="Pphln1"/>
</dbReference>
<feature type="compositionally biased region" description="Basic residues" evidence="1">
    <location>
        <begin position="135"/>
        <end position="151"/>
    </location>
</feature>
<dbReference type="AlphaFoldDB" id="A0A3P9MHS8"/>
<evidence type="ECO:0000259" key="2">
    <source>
        <dbReference type="Pfam" id="PF25234"/>
    </source>
</evidence>
<organism evidence="3 4">
    <name type="scientific">Oryzias latipes</name>
    <name type="common">Japanese rice fish</name>
    <name type="synonym">Japanese killifish</name>
    <dbReference type="NCBI Taxonomy" id="8090"/>
    <lineage>
        <taxon>Eukaryota</taxon>
        <taxon>Metazoa</taxon>
        <taxon>Chordata</taxon>
        <taxon>Craniata</taxon>
        <taxon>Vertebrata</taxon>
        <taxon>Euteleostomi</taxon>
        <taxon>Actinopterygii</taxon>
        <taxon>Neopterygii</taxon>
        <taxon>Teleostei</taxon>
        <taxon>Neoteleostei</taxon>
        <taxon>Acanthomorphata</taxon>
        <taxon>Ovalentaria</taxon>
        <taxon>Atherinomorphae</taxon>
        <taxon>Beloniformes</taxon>
        <taxon>Adrianichthyidae</taxon>
        <taxon>Oryziinae</taxon>
        <taxon>Oryzias</taxon>
    </lineage>
</organism>
<feature type="domain" description="Periphilin-1 C-terminal" evidence="2">
    <location>
        <begin position="254"/>
        <end position="333"/>
    </location>
</feature>
<dbReference type="Ensembl" id="ENSORLT00020025277.1">
    <property type="protein sequence ID" value="ENSORLP00020032391.1"/>
    <property type="gene ID" value="ENSORLG00020017949.1"/>
</dbReference>
<dbReference type="PANTHER" id="PTHR15836:SF4">
    <property type="entry name" value="PERIPHILIN-1"/>
    <property type="match status" value="1"/>
</dbReference>
<sequence>MKPSLAAYLAPSHNQVSYRRGQRSIREQYEEQFSPDKREVTVHRVVNIVEKRKLGPRPGLEYDREFNDPQWYGGPQHYQEARGYYSEDGYPPNEEQFFDETPYYVNFQRNSSQQQIGGPYSQKGFGKDDLRHQLSSRKGNRSHSHFHKRGCRPGYAQRDDRDDFRANKSLVITRERSPVKKEAPSTPATSRNFSPDREKSCNYQQAQQKQKSSAESSQSASSSITDSPHSSSKDQTSASVAESEEVAAASAEPKLTPEEDLKARRLEAIKAKAVEIEKHYKQDCETFRTVVKMLIDKEPRLENSLEAPLAKNLVEIKQHCLDALKGFISELDEILEQPESSS</sequence>
<reference evidence="3" key="4">
    <citation type="submission" date="2025-09" db="UniProtKB">
        <authorList>
            <consortium name="Ensembl"/>
        </authorList>
    </citation>
    <scope>IDENTIFICATION</scope>
    <source>
        <strain evidence="3">HNI</strain>
    </source>
</reference>
<proteinExistence type="predicted"/>
<name>A0A3P9MHS8_ORYLA</name>
<reference key="1">
    <citation type="journal article" date="2007" name="Nature">
        <title>The medaka draft genome and insights into vertebrate genome evolution.</title>
        <authorList>
            <person name="Kasahara M."/>
            <person name="Naruse K."/>
            <person name="Sasaki S."/>
            <person name="Nakatani Y."/>
            <person name="Qu W."/>
            <person name="Ahsan B."/>
            <person name="Yamada T."/>
            <person name="Nagayasu Y."/>
            <person name="Doi K."/>
            <person name="Kasai Y."/>
            <person name="Jindo T."/>
            <person name="Kobayashi D."/>
            <person name="Shimada A."/>
            <person name="Toyoda A."/>
            <person name="Kuroki Y."/>
            <person name="Fujiyama A."/>
            <person name="Sasaki T."/>
            <person name="Shimizu A."/>
            <person name="Asakawa S."/>
            <person name="Shimizu N."/>
            <person name="Hashimoto S."/>
            <person name="Yang J."/>
            <person name="Lee Y."/>
            <person name="Matsushima K."/>
            <person name="Sugano S."/>
            <person name="Sakaizumi M."/>
            <person name="Narita T."/>
            <person name="Ohishi K."/>
            <person name="Haga S."/>
            <person name="Ohta F."/>
            <person name="Nomoto H."/>
            <person name="Nogata K."/>
            <person name="Morishita T."/>
            <person name="Endo T."/>
            <person name="Shin-I T."/>
            <person name="Takeda H."/>
            <person name="Morishita S."/>
            <person name="Kohara Y."/>
        </authorList>
    </citation>
    <scope>NUCLEOTIDE SEQUENCE [LARGE SCALE GENOMIC DNA]</scope>
    <source>
        <strain>Hd-rR</strain>
    </source>
</reference>
<reference evidence="3 4" key="2">
    <citation type="submission" date="2017-04" db="EMBL/GenBank/DDBJ databases">
        <title>CpG methylation of centromeres and impact of large insertions on vertebrate speciation.</title>
        <authorList>
            <person name="Ichikawa K."/>
            <person name="Yoshimura J."/>
            <person name="Morishita S."/>
        </authorList>
    </citation>
    <scope>NUCLEOTIDE SEQUENCE</scope>
    <source>
        <strain evidence="3 4">HNI</strain>
    </source>
</reference>
<feature type="compositionally biased region" description="Basic and acidic residues" evidence="1">
    <location>
        <begin position="173"/>
        <end position="183"/>
    </location>
</feature>